<name>A0A0D8I842_9CLOT</name>
<dbReference type="KEGG" id="cace:CACET_c08340"/>
<reference evidence="2 3" key="1">
    <citation type="submission" date="2014-10" db="EMBL/GenBank/DDBJ databases">
        <title>Genome sequence of Clostridium aceticum DSM 1496.</title>
        <authorList>
            <person name="Poehlein A."/>
            <person name="Schiel-Bengelsdorf B."/>
            <person name="Gottschalk G."/>
            <person name="Duerre P."/>
            <person name="Daniel R."/>
        </authorList>
    </citation>
    <scope>NUCLEOTIDE SEQUENCE [LARGE SCALE GENOMIC DNA]</scope>
    <source>
        <strain evidence="2 3">DSM 1496</strain>
    </source>
</reference>
<evidence type="ECO:0000313" key="3">
    <source>
        <dbReference type="Proteomes" id="UP000035704"/>
    </source>
</evidence>
<dbReference type="STRING" id="84022.CACET_c08340"/>
<proteinExistence type="predicted"/>
<accession>A0A0D8I842</accession>
<feature type="region of interest" description="Disordered" evidence="1">
    <location>
        <begin position="13"/>
        <end position="34"/>
    </location>
</feature>
<sequence length="68" mass="7635">MFVEMNVNETMIVNGGNSQNRGSDTRHERSGGGAYITDEAKEQYAKFVVKSVEVLKDAVVTYWGYRSL</sequence>
<dbReference type="RefSeq" id="WP_044826574.1">
    <property type="nucleotide sequence ID" value="NZ_CP009687.1"/>
</dbReference>
<gene>
    <name evidence="2" type="ORF">CACET_c08340</name>
</gene>
<dbReference type="Proteomes" id="UP000035704">
    <property type="component" value="Chromosome"/>
</dbReference>
<dbReference type="EMBL" id="CP009687">
    <property type="protein sequence ID" value="AKL94343.1"/>
    <property type="molecule type" value="Genomic_DNA"/>
</dbReference>
<dbReference type="AlphaFoldDB" id="A0A0D8I842"/>
<organism evidence="2 3">
    <name type="scientific">Clostridium aceticum</name>
    <dbReference type="NCBI Taxonomy" id="84022"/>
    <lineage>
        <taxon>Bacteria</taxon>
        <taxon>Bacillati</taxon>
        <taxon>Bacillota</taxon>
        <taxon>Clostridia</taxon>
        <taxon>Eubacteriales</taxon>
        <taxon>Clostridiaceae</taxon>
        <taxon>Clostridium</taxon>
    </lineage>
</organism>
<evidence type="ECO:0000313" key="2">
    <source>
        <dbReference type="EMBL" id="AKL94343.1"/>
    </source>
</evidence>
<feature type="compositionally biased region" description="Polar residues" evidence="1">
    <location>
        <begin position="13"/>
        <end position="22"/>
    </location>
</feature>
<evidence type="ECO:0000256" key="1">
    <source>
        <dbReference type="SAM" id="MobiDB-lite"/>
    </source>
</evidence>
<dbReference type="PATRIC" id="fig|84022.5.peg.3404"/>
<protein>
    <submittedName>
        <fullName evidence="2">Uncharacterized protein</fullName>
    </submittedName>
</protein>
<keyword evidence="3" id="KW-1185">Reference proteome</keyword>